<evidence type="ECO:0000313" key="2">
    <source>
        <dbReference type="EMBL" id="KYO30419.1"/>
    </source>
</evidence>
<sequence length="98" mass="10270">MHGTGEVAETLEELEEVTRMWIFCTAVPCVPDVLDSPSVTSIPSTRREAGVTATKGTADPENGAPDTSSQEGCSLVCTGDAGDAGHTGTVPWHEWEPV</sequence>
<feature type="compositionally biased region" description="Low complexity" evidence="1">
    <location>
        <begin position="78"/>
        <end position="89"/>
    </location>
</feature>
<reference evidence="2 3" key="1">
    <citation type="journal article" date="2012" name="Genome Biol.">
        <title>Sequencing three crocodilian genomes to illuminate the evolution of archosaurs and amniotes.</title>
        <authorList>
            <person name="St John J.A."/>
            <person name="Braun E.L."/>
            <person name="Isberg S.R."/>
            <person name="Miles L.G."/>
            <person name="Chong A.Y."/>
            <person name="Gongora J."/>
            <person name="Dalzell P."/>
            <person name="Moran C."/>
            <person name="Bed'hom B."/>
            <person name="Abzhanov A."/>
            <person name="Burgess S.C."/>
            <person name="Cooksey A.M."/>
            <person name="Castoe T.A."/>
            <person name="Crawford N.G."/>
            <person name="Densmore L.D."/>
            <person name="Drew J.C."/>
            <person name="Edwards S.V."/>
            <person name="Faircloth B.C."/>
            <person name="Fujita M.K."/>
            <person name="Greenwold M.J."/>
            <person name="Hoffmann F.G."/>
            <person name="Howard J.M."/>
            <person name="Iguchi T."/>
            <person name="Janes D.E."/>
            <person name="Khan S.Y."/>
            <person name="Kohno S."/>
            <person name="de Koning A.J."/>
            <person name="Lance S.L."/>
            <person name="McCarthy F.M."/>
            <person name="McCormack J.E."/>
            <person name="Merchant M.E."/>
            <person name="Peterson D.G."/>
            <person name="Pollock D.D."/>
            <person name="Pourmand N."/>
            <person name="Raney B.J."/>
            <person name="Roessler K.A."/>
            <person name="Sanford J.R."/>
            <person name="Sawyer R.H."/>
            <person name="Schmidt C.J."/>
            <person name="Triplett E.W."/>
            <person name="Tuberville T.D."/>
            <person name="Venegas-Anaya M."/>
            <person name="Howard J.T."/>
            <person name="Jarvis E.D."/>
            <person name="Guillette L.J.Jr."/>
            <person name="Glenn T.C."/>
            <person name="Green R.E."/>
            <person name="Ray D.A."/>
        </authorList>
    </citation>
    <scope>NUCLEOTIDE SEQUENCE [LARGE SCALE GENOMIC DNA]</scope>
    <source>
        <strain evidence="2">KSC_2009_1</strain>
    </source>
</reference>
<comment type="caution">
    <text evidence="2">The sequence shown here is derived from an EMBL/GenBank/DDBJ whole genome shotgun (WGS) entry which is preliminary data.</text>
</comment>
<dbReference type="EMBL" id="AKHW03004166">
    <property type="protein sequence ID" value="KYO30419.1"/>
    <property type="molecule type" value="Genomic_DNA"/>
</dbReference>
<proteinExistence type="predicted"/>
<protein>
    <submittedName>
        <fullName evidence="2">Uncharacterized protein</fullName>
    </submittedName>
</protein>
<accession>A0A151N186</accession>
<gene>
    <name evidence="2" type="ORF">Y1Q_0006457</name>
</gene>
<dbReference type="Proteomes" id="UP000050525">
    <property type="component" value="Unassembled WGS sequence"/>
</dbReference>
<feature type="region of interest" description="Disordered" evidence="1">
    <location>
        <begin position="35"/>
        <end position="98"/>
    </location>
</feature>
<evidence type="ECO:0000256" key="1">
    <source>
        <dbReference type="SAM" id="MobiDB-lite"/>
    </source>
</evidence>
<name>A0A151N186_ALLMI</name>
<evidence type="ECO:0000313" key="3">
    <source>
        <dbReference type="Proteomes" id="UP000050525"/>
    </source>
</evidence>
<keyword evidence="3" id="KW-1185">Reference proteome</keyword>
<dbReference type="AlphaFoldDB" id="A0A151N186"/>
<organism evidence="2 3">
    <name type="scientific">Alligator mississippiensis</name>
    <name type="common">American alligator</name>
    <dbReference type="NCBI Taxonomy" id="8496"/>
    <lineage>
        <taxon>Eukaryota</taxon>
        <taxon>Metazoa</taxon>
        <taxon>Chordata</taxon>
        <taxon>Craniata</taxon>
        <taxon>Vertebrata</taxon>
        <taxon>Euteleostomi</taxon>
        <taxon>Archelosauria</taxon>
        <taxon>Archosauria</taxon>
        <taxon>Crocodylia</taxon>
        <taxon>Alligatoridae</taxon>
        <taxon>Alligatorinae</taxon>
        <taxon>Alligator</taxon>
    </lineage>
</organism>